<dbReference type="EMBL" id="FOJO01000046">
    <property type="protein sequence ID" value="SFA62234.1"/>
    <property type="molecule type" value="Genomic_DNA"/>
</dbReference>
<dbReference type="PANTHER" id="PTHR11552">
    <property type="entry name" value="GLUCOSE-METHANOL-CHOLINE GMC OXIDOREDUCTASE"/>
    <property type="match status" value="1"/>
</dbReference>
<feature type="binding site" evidence="5">
    <location>
        <position position="218"/>
    </location>
    <ligand>
        <name>FAD</name>
        <dbReference type="ChEBI" id="CHEBI:57692"/>
    </ligand>
</feature>
<dbReference type="Pfam" id="PF00732">
    <property type="entry name" value="GMC_oxred_N"/>
    <property type="match status" value="1"/>
</dbReference>
<evidence type="ECO:0000313" key="10">
    <source>
        <dbReference type="Proteomes" id="UP000182312"/>
    </source>
</evidence>
<keyword evidence="9" id="KW-1185">Reference proteome</keyword>
<dbReference type="Gene3D" id="3.50.50.60">
    <property type="entry name" value="FAD/NAD(P)-binding domain"/>
    <property type="match status" value="1"/>
</dbReference>
<proteinExistence type="inferred from homology"/>
<accession>A0A099EVK7</accession>
<dbReference type="GO" id="GO:0050660">
    <property type="term" value="F:flavin adenine dinucleotide binding"/>
    <property type="evidence" value="ECO:0007669"/>
    <property type="project" value="InterPro"/>
</dbReference>
<name>A0A099EVK7_9RHOB</name>
<gene>
    <name evidence="7" type="ORF">IT41_18725</name>
    <name evidence="8" type="ORF">SAMN04487972_1466</name>
</gene>
<reference evidence="7 9" key="2">
    <citation type="submission" date="2014-10" db="EMBL/GenBank/DDBJ databases">
        <title>Paracoccus sanguinis sp. nov., isolated from clinical specimens of New York State patients.</title>
        <authorList>
            <person name="Mingle L.A."/>
            <person name="Cole J.A."/>
            <person name="Lapierre P."/>
            <person name="Musser K.A."/>
        </authorList>
    </citation>
    <scope>NUCLEOTIDE SEQUENCE [LARGE SCALE GENOMIC DNA]</scope>
    <source>
        <strain evidence="7 9">JCM 14014</strain>
    </source>
</reference>
<dbReference type="Gene3D" id="3.30.560.10">
    <property type="entry name" value="Glucose Oxidase, domain 3"/>
    <property type="match status" value="1"/>
</dbReference>
<evidence type="ECO:0000313" key="7">
    <source>
        <dbReference type="EMBL" id="KGJ02011.1"/>
    </source>
</evidence>
<evidence type="ECO:0000256" key="1">
    <source>
        <dbReference type="ARBA" id="ARBA00001974"/>
    </source>
</evidence>
<dbReference type="InterPro" id="IPR012132">
    <property type="entry name" value="GMC_OxRdtase"/>
</dbReference>
<dbReference type="GO" id="GO:0016614">
    <property type="term" value="F:oxidoreductase activity, acting on CH-OH group of donors"/>
    <property type="evidence" value="ECO:0007669"/>
    <property type="project" value="InterPro"/>
</dbReference>
<dbReference type="Proteomes" id="UP000029846">
    <property type="component" value="Unassembled WGS sequence"/>
</dbReference>
<dbReference type="RefSeq" id="WP_036743995.1">
    <property type="nucleotide sequence ID" value="NZ_FOJO01000046.1"/>
</dbReference>
<organism evidence="7 9">
    <name type="scientific">Paracoccus halophilus</name>
    <dbReference type="NCBI Taxonomy" id="376733"/>
    <lineage>
        <taxon>Bacteria</taxon>
        <taxon>Pseudomonadati</taxon>
        <taxon>Pseudomonadota</taxon>
        <taxon>Alphaproteobacteria</taxon>
        <taxon>Rhodobacterales</taxon>
        <taxon>Paracoccaceae</taxon>
        <taxon>Paracoccus</taxon>
    </lineage>
</organism>
<evidence type="ECO:0000256" key="4">
    <source>
        <dbReference type="ARBA" id="ARBA00022827"/>
    </source>
</evidence>
<dbReference type="InterPro" id="IPR036188">
    <property type="entry name" value="FAD/NAD-bd_sf"/>
</dbReference>
<dbReference type="OrthoDB" id="9785276at2"/>
<evidence type="ECO:0000259" key="6">
    <source>
        <dbReference type="PROSITE" id="PS00624"/>
    </source>
</evidence>
<sequence>MSRYDYIIIGAGSAGCVLAARLSEDPGVKVLLVEAGGGKSLFVDMPAGIKILYTSNRYNWRFWTEPQQHLDNRQIYIPRGKVIGGSSSINTMIAIHCNPRDYDSWASQGMPGWSAANMLPYLRRVEDASLVADAGDGTRGRSGPIKLSYGPRRPTAQAFVDSLVAAGLPENHGFNGASQIGAGFYELTIAGGKRSGAFKYLERAEGRQNLTVLANCRVRRIKVEKGRARGVVVAQDGRERVIDCDREVLLTAGAICSPQLLMLSGIGPADHMRSLGIDPVHDLPGVGENLQDHLDCAVRFEASQPTTLTPYMGLVKGGMAGARYLLKGDGPAASQAVEAGAFWGPDRSSSLPEWQAHFANVLRNPPPGKRIDHGFAVRVCQLRPQSRGTVRLRSADPGVAPAIDPRLASERADFESLRDGVRDMCEMIMAGPLSNFVKRPIDADAFGDRAALEGFVRARSETVYHPVGTCRMGADDASVVDPGMRVRGLVGLRVVDGSVMPTLISGNTNLPIMAMAEKIADEIVQGEGASSSSPG</sequence>
<reference evidence="8 10" key="3">
    <citation type="submission" date="2016-10" db="EMBL/GenBank/DDBJ databases">
        <authorList>
            <person name="de Groot N.N."/>
        </authorList>
    </citation>
    <scope>NUCLEOTIDE SEQUENCE [LARGE SCALE GENOMIC DNA]</scope>
    <source>
        <strain evidence="8 10">CGMCC 1.6117</strain>
    </source>
</reference>
<dbReference type="PIRSF" id="PIRSF000137">
    <property type="entry name" value="Alcohol_oxidase"/>
    <property type="match status" value="1"/>
</dbReference>
<dbReference type="SUPFAM" id="SSF51905">
    <property type="entry name" value="FAD/NAD(P)-binding domain"/>
    <property type="match status" value="1"/>
</dbReference>
<dbReference type="Proteomes" id="UP000182312">
    <property type="component" value="Unassembled WGS sequence"/>
</dbReference>
<dbReference type="eggNOG" id="COG2303">
    <property type="taxonomic scope" value="Bacteria"/>
</dbReference>
<comment type="cofactor">
    <cofactor evidence="1 5">
        <name>FAD</name>
        <dbReference type="ChEBI" id="CHEBI:57692"/>
    </cofactor>
</comment>
<evidence type="ECO:0000313" key="9">
    <source>
        <dbReference type="Proteomes" id="UP000029846"/>
    </source>
</evidence>
<dbReference type="PANTHER" id="PTHR11552:SF147">
    <property type="entry name" value="CHOLINE DEHYDROGENASE, MITOCHONDRIAL"/>
    <property type="match status" value="1"/>
</dbReference>
<feature type="binding site" evidence="5">
    <location>
        <position position="82"/>
    </location>
    <ligand>
        <name>FAD</name>
        <dbReference type="ChEBI" id="CHEBI:57692"/>
    </ligand>
</feature>
<keyword evidence="3" id="KW-0285">Flavoprotein</keyword>
<evidence type="ECO:0000256" key="2">
    <source>
        <dbReference type="ARBA" id="ARBA00010790"/>
    </source>
</evidence>
<evidence type="ECO:0000256" key="3">
    <source>
        <dbReference type="ARBA" id="ARBA00022630"/>
    </source>
</evidence>
<protein>
    <submittedName>
        <fullName evidence="8">Choline dehydrogenase</fullName>
    </submittedName>
    <submittedName>
        <fullName evidence="7">Glucose-methanol-choline oxidoreductase</fullName>
    </submittedName>
</protein>
<dbReference type="SUPFAM" id="SSF54373">
    <property type="entry name" value="FAD-linked reductases, C-terminal domain"/>
    <property type="match status" value="1"/>
</dbReference>
<reference evidence="7 9" key="1">
    <citation type="submission" date="2014-09" db="EMBL/GenBank/DDBJ databases">
        <authorList>
            <person name="McGinnis J.M."/>
            <person name="Wolfgang W.J."/>
        </authorList>
    </citation>
    <scope>NUCLEOTIDE SEQUENCE [LARGE SCALE GENOMIC DNA]</scope>
    <source>
        <strain evidence="7 9">JCM 14014</strain>
    </source>
</reference>
<dbReference type="InterPro" id="IPR000172">
    <property type="entry name" value="GMC_OxRdtase_N"/>
</dbReference>
<dbReference type="AlphaFoldDB" id="A0A099EVK7"/>
<dbReference type="EMBL" id="JRKN01000049">
    <property type="protein sequence ID" value="KGJ02011.1"/>
    <property type="molecule type" value="Genomic_DNA"/>
</dbReference>
<feature type="binding site" evidence="5">
    <location>
        <position position="497"/>
    </location>
    <ligand>
        <name>FAD</name>
        <dbReference type="ChEBI" id="CHEBI:57692"/>
    </ligand>
</feature>
<dbReference type="InterPro" id="IPR007867">
    <property type="entry name" value="GMC_OxRtase_C"/>
</dbReference>
<dbReference type="PROSITE" id="PS51257">
    <property type="entry name" value="PROKAR_LIPOPROTEIN"/>
    <property type="match status" value="1"/>
</dbReference>
<evidence type="ECO:0000256" key="5">
    <source>
        <dbReference type="PIRSR" id="PIRSR000137-2"/>
    </source>
</evidence>
<comment type="similarity">
    <text evidence="2">Belongs to the GMC oxidoreductase family.</text>
</comment>
<evidence type="ECO:0000313" key="8">
    <source>
        <dbReference type="EMBL" id="SFA62234.1"/>
    </source>
</evidence>
<dbReference type="Pfam" id="PF05199">
    <property type="entry name" value="GMC_oxred_C"/>
    <property type="match status" value="1"/>
</dbReference>
<keyword evidence="4 5" id="KW-0274">FAD</keyword>
<dbReference type="PROSITE" id="PS00624">
    <property type="entry name" value="GMC_OXRED_2"/>
    <property type="match status" value="1"/>
</dbReference>
<feature type="domain" description="Glucose-methanol-choline oxidoreductase N-terminal" evidence="6">
    <location>
        <begin position="253"/>
        <end position="267"/>
    </location>
</feature>
<dbReference type="STRING" id="376733.SAMN04487972_1466"/>